<dbReference type="EMBL" id="WIXE01012906">
    <property type="protein sequence ID" value="KAK5975555.1"/>
    <property type="molecule type" value="Genomic_DNA"/>
</dbReference>
<feature type="signal peptide" evidence="1">
    <location>
        <begin position="1"/>
        <end position="19"/>
    </location>
</feature>
<name>A0AAN8F9K3_TRICO</name>
<reference evidence="3 4" key="1">
    <citation type="submission" date="2019-10" db="EMBL/GenBank/DDBJ databases">
        <title>Assembly and Annotation for the nematode Trichostrongylus colubriformis.</title>
        <authorList>
            <person name="Martin J."/>
        </authorList>
    </citation>
    <scope>NUCLEOTIDE SEQUENCE [LARGE SCALE GENOMIC DNA]</scope>
    <source>
        <strain evidence="3">G859</strain>
        <tissue evidence="3">Whole worm</tissue>
    </source>
</reference>
<dbReference type="Pfam" id="PF04592">
    <property type="entry name" value="SelP_N"/>
    <property type="match status" value="1"/>
</dbReference>
<sequence length="166" mass="18368">MRLIPFVLLLLHLATSVVALRHSLCATSALTVRGVDIVAASKNTVLLVIFMPLQCASCHRQLKRLSHMAGSRNDVRVVVLAPSYEAPVTISRIQTEFPRLVIDRDVHDVWRNYEAANHDQIIFDKCGRVSQVVKHPRSDMTNYGDTLEAVSIARSQRVCGPCVPGG</sequence>
<comment type="caution">
    <text evidence="3">The sequence shown here is derived from an EMBL/GenBank/DDBJ whole genome shotgun (WGS) entry which is preliminary data.</text>
</comment>
<dbReference type="InterPro" id="IPR007671">
    <property type="entry name" value="Selenoprotein-P_N"/>
</dbReference>
<evidence type="ECO:0000313" key="4">
    <source>
        <dbReference type="Proteomes" id="UP001331761"/>
    </source>
</evidence>
<dbReference type="Proteomes" id="UP001331761">
    <property type="component" value="Unassembled WGS sequence"/>
</dbReference>
<evidence type="ECO:0000259" key="2">
    <source>
        <dbReference type="Pfam" id="PF04592"/>
    </source>
</evidence>
<evidence type="ECO:0000256" key="1">
    <source>
        <dbReference type="SAM" id="SignalP"/>
    </source>
</evidence>
<dbReference type="AlphaFoldDB" id="A0AAN8F9K3"/>
<keyword evidence="4" id="KW-1185">Reference proteome</keyword>
<organism evidence="3 4">
    <name type="scientific">Trichostrongylus colubriformis</name>
    <name type="common">Black scour worm</name>
    <dbReference type="NCBI Taxonomy" id="6319"/>
    <lineage>
        <taxon>Eukaryota</taxon>
        <taxon>Metazoa</taxon>
        <taxon>Ecdysozoa</taxon>
        <taxon>Nematoda</taxon>
        <taxon>Chromadorea</taxon>
        <taxon>Rhabditida</taxon>
        <taxon>Rhabditina</taxon>
        <taxon>Rhabditomorpha</taxon>
        <taxon>Strongyloidea</taxon>
        <taxon>Trichostrongylidae</taxon>
        <taxon>Trichostrongylus</taxon>
    </lineage>
</organism>
<feature type="non-terminal residue" evidence="3">
    <location>
        <position position="166"/>
    </location>
</feature>
<protein>
    <recommendedName>
        <fullName evidence="2">Selenoprotein P N-terminal domain-containing protein</fullName>
    </recommendedName>
</protein>
<evidence type="ECO:0000313" key="3">
    <source>
        <dbReference type="EMBL" id="KAK5975555.1"/>
    </source>
</evidence>
<gene>
    <name evidence="3" type="ORF">GCK32_018094</name>
</gene>
<feature type="domain" description="Selenoprotein P N-terminal" evidence="2">
    <location>
        <begin position="103"/>
        <end position="162"/>
    </location>
</feature>
<proteinExistence type="predicted"/>
<dbReference type="SUPFAM" id="SSF52833">
    <property type="entry name" value="Thioredoxin-like"/>
    <property type="match status" value="1"/>
</dbReference>
<dbReference type="InterPro" id="IPR036249">
    <property type="entry name" value="Thioredoxin-like_sf"/>
</dbReference>
<keyword evidence="1" id="KW-0732">Signal</keyword>
<accession>A0AAN8F9K3</accession>
<feature type="chain" id="PRO_5042886363" description="Selenoprotein P N-terminal domain-containing protein" evidence="1">
    <location>
        <begin position="20"/>
        <end position="166"/>
    </location>
</feature>